<evidence type="ECO:0000313" key="2">
    <source>
        <dbReference type="EMBL" id="JAD73396.1"/>
    </source>
</evidence>
<sequence length="53" mass="6442">MLIFRVLVFSTTLHSLSVLSYMFFLWWVMFILLIHGTSLNWFYLPFWANSTHI</sequence>
<reference evidence="2" key="2">
    <citation type="journal article" date="2015" name="Data Brief">
        <title>Shoot transcriptome of the giant reed, Arundo donax.</title>
        <authorList>
            <person name="Barrero R.A."/>
            <person name="Guerrero F.D."/>
            <person name="Moolhuijzen P."/>
            <person name="Goolsby J.A."/>
            <person name="Tidwell J."/>
            <person name="Bellgard S.E."/>
            <person name="Bellgard M.I."/>
        </authorList>
    </citation>
    <scope>NUCLEOTIDE SEQUENCE</scope>
    <source>
        <tissue evidence="2">Shoot tissue taken approximately 20 cm above the soil surface</tissue>
    </source>
</reference>
<proteinExistence type="predicted"/>
<dbReference type="AlphaFoldDB" id="A0A0A9CCS3"/>
<evidence type="ECO:0000256" key="1">
    <source>
        <dbReference type="SAM" id="Phobius"/>
    </source>
</evidence>
<protein>
    <submittedName>
        <fullName evidence="2">Uncharacterized protein</fullName>
    </submittedName>
</protein>
<keyword evidence="1" id="KW-0472">Membrane</keyword>
<name>A0A0A9CCS3_ARUDO</name>
<dbReference type="EMBL" id="GBRH01224499">
    <property type="protein sequence ID" value="JAD73396.1"/>
    <property type="molecule type" value="Transcribed_RNA"/>
</dbReference>
<keyword evidence="1" id="KW-0812">Transmembrane</keyword>
<accession>A0A0A9CCS3</accession>
<feature type="transmembrane region" description="Helical" evidence="1">
    <location>
        <begin position="21"/>
        <end position="43"/>
    </location>
</feature>
<keyword evidence="1" id="KW-1133">Transmembrane helix</keyword>
<organism evidence="2">
    <name type="scientific">Arundo donax</name>
    <name type="common">Giant reed</name>
    <name type="synonym">Donax arundinaceus</name>
    <dbReference type="NCBI Taxonomy" id="35708"/>
    <lineage>
        <taxon>Eukaryota</taxon>
        <taxon>Viridiplantae</taxon>
        <taxon>Streptophyta</taxon>
        <taxon>Embryophyta</taxon>
        <taxon>Tracheophyta</taxon>
        <taxon>Spermatophyta</taxon>
        <taxon>Magnoliopsida</taxon>
        <taxon>Liliopsida</taxon>
        <taxon>Poales</taxon>
        <taxon>Poaceae</taxon>
        <taxon>PACMAD clade</taxon>
        <taxon>Arundinoideae</taxon>
        <taxon>Arundineae</taxon>
        <taxon>Arundo</taxon>
    </lineage>
</organism>
<reference evidence="2" key="1">
    <citation type="submission" date="2014-09" db="EMBL/GenBank/DDBJ databases">
        <authorList>
            <person name="Magalhaes I.L.F."/>
            <person name="Oliveira U."/>
            <person name="Santos F.R."/>
            <person name="Vidigal T.H.D.A."/>
            <person name="Brescovit A.D."/>
            <person name="Santos A.J."/>
        </authorList>
    </citation>
    <scope>NUCLEOTIDE SEQUENCE</scope>
    <source>
        <tissue evidence="2">Shoot tissue taken approximately 20 cm above the soil surface</tissue>
    </source>
</reference>